<dbReference type="InterPro" id="IPR013324">
    <property type="entry name" value="RNA_pol_sigma_r3/r4-like"/>
</dbReference>
<dbReference type="Pfam" id="PF08281">
    <property type="entry name" value="Sigma70_r4_2"/>
    <property type="match status" value="1"/>
</dbReference>
<evidence type="ECO:0000313" key="3">
    <source>
        <dbReference type="Proteomes" id="UP000199337"/>
    </source>
</evidence>
<evidence type="ECO:0000313" key="2">
    <source>
        <dbReference type="EMBL" id="SFH19002.1"/>
    </source>
</evidence>
<dbReference type="InterPro" id="IPR036388">
    <property type="entry name" value="WH-like_DNA-bd_sf"/>
</dbReference>
<reference evidence="3" key="1">
    <citation type="submission" date="2016-10" db="EMBL/GenBank/DDBJ databases">
        <authorList>
            <person name="Varghese N."/>
            <person name="Submissions S."/>
        </authorList>
    </citation>
    <scope>NUCLEOTIDE SEQUENCE [LARGE SCALE GENOMIC DNA]</scope>
    <source>
        <strain evidence="3">DSM 17038</strain>
    </source>
</reference>
<gene>
    <name evidence="2" type="ORF">SAMN05660649_04217</name>
</gene>
<dbReference type="SUPFAM" id="SSF88659">
    <property type="entry name" value="Sigma3 and sigma4 domains of RNA polymerase sigma factors"/>
    <property type="match status" value="1"/>
</dbReference>
<accession>A0A1I2Y039</accession>
<dbReference type="InterPro" id="IPR013249">
    <property type="entry name" value="RNA_pol_sigma70_r4_t2"/>
</dbReference>
<name>A0A1I2Y039_9FIRM</name>
<feature type="domain" description="RNA polymerase sigma factor 70 region 4 type 2" evidence="1">
    <location>
        <begin position="84"/>
        <end position="133"/>
    </location>
</feature>
<dbReference type="GO" id="GO:0003677">
    <property type="term" value="F:DNA binding"/>
    <property type="evidence" value="ECO:0007669"/>
    <property type="project" value="InterPro"/>
</dbReference>
<dbReference type="RefSeq" id="WP_092474061.1">
    <property type="nucleotide sequence ID" value="NZ_FOOX01000019.1"/>
</dbReference>
<protein>
    <submittedName>
        <fullName evidence="2">Sigma-70, region 4</fullName>
    </submittedName>
</protein>
<dbReference type="GO" id="GO:0006352">
    <property type="term" value="P:DNA-templated transcription initiation"/>
    <property type="evidence" value="ECO:0007669"/>
    <property type="project" value="InterPro"/>
</dbReference>
<dbReference type="AlphaFoldDB" id="A0A1I2Y039"/>
<evidence type="ECO:0000259" key="1">
    <source>
        <dbReference type="Pfam" id="PF08281"/>
    </source>
</evidence>
<organism evidence="2 3">
    <name type="scientific">Desulfotruncus arcticus DSM 17038</name>
    <dbReference type="NCBI Taxonomy" id="1121424"/>
    <lineage>
        <taxon>Bacteria</taxon>
        <taxon>Bacillati</taxon>
        <taxon>Bacillota</taxon>
        <taxon>Clostridia</taxon>
        <taxon>Eubacteriales</taxon>
        <taxon>Desulfallaceae</taxon>
        <taxon>Desulfotruncus</taxon>
    </lineage>
</organism>
<dbReference type="STRING" id="341036.SAMN05660649_04217"/>
<keyword evidence="3" id="KW-1185">Reference proteome</keyword>
<proteinExistence type="predicted"/>
<sequence length="155" mass="16834">MARLTEIDNFHDTPKKVFNCVYNICFRLTGNHVKAGELVKATFIDGGYPIDPIALITVLCASFISWSRADPGTGWYLPGLSLHQQALLQLAPLERLVVVLHDVAGFDYDEIARVTGFVRSDVAKLLASGRLALRDKLIPSRSAGESKPGGLINAG</sequence>
<dbReference type="Gene3D" id="1.10.10.10">
    <property type="entry name" value="Winged helix-like DNA-binding domain superfamily/Winged helix DNA-binding domain"/>
    <property type="match status" value="1"/>
</dbReference>
<dbReference type="Proteomes" id="UP000199337">
    <property type="component" value="Unassembled WGS sequence"/>
</dbReference>
<dbReference type="EMBL" id="FOOX01000019">
    <property type="protein sequence ID" value="SFH19002.1"/>
    <property type="molecule type" value="Genomic_DNA"/>
</dbReference>
<dbReference type="GO" id="GO:0016987">
    <property type="term" value="F:sigma factor activity"/>
    <property type="evidence" value="ECO:0007669"/>
    <property type="project" value="InterPro"/>
</dbReference>